<reference evidence="1 2" key="1">
    <citation type="submission" date="2022-04" db="EMBL/GenBank/DDBJ databases">
        <title>Pseudomonas knackmussii B09-2.</title>
        <authorList>
            <person name="Deng Y."/>
        </authorList>
    </citation>
    <scope>NUCLEOTIDE SEQUENCE [LARGE SCALE GENOMIC DNA]</scope>
    <source>
        <strain evidence="1 2">B09-2</strain>
    </source>
</reference>
<accession>A0ABY4KM66</accession>
<name>A0ABY4KM66_9PSED</name>
<keyword evidence="2" id="KW-1185">Reference proteome</keyword>
<evidence type="ECO:0000313" key="1">
    <source>
        <dbReference type="EMBL" id="UPQ81920.1"/>
    </source>
</evidence>
<protein>
    <submittedName>
        <fullName evidence="1">Energy transducer TonB</fullName>
    </submittedName>
</protein>
<sequence>MISESRRRAFLGAMQITTWLPRAELPLAAPSRPELLHYVEPNSMLSAVDDCEPAIAQPAPPIPPSVIPQSIAVSSYAADAIRAAKPRSAVLEPKKSAAQTQDVGSSAIDQRIITPPPRFALQLLRAGNCLLLVELPTGDSFQSRDPAYLLLKDMLRAARLPDNPKQVGDGEPIRWPLLHRGSLEQGADAARDYVQGVLAAELEEMGCACLWLVGLPALRFAGEVEMDACYRELNIEGIGLALAMPGLEELMEQPTHKPKLWEAIRRNMSRWVTGL</sequence>
<dbReference type="EMBL" id="CP096208">
    <property type="protein sequence ID" value="UPQ81920.1"/>
    <property type="molecule type" value="Genomic_DNA"/>
</dbReference>
<dbReference type="Proteomes" id="UP000831189">
    <property type="component" value="Chromosome"/>
</dbReference>
<proteinExistence type="predicted"/>
<gene>
    <name evidence="1" type="ORF">M0M42_16115</name>
</gene>
<evidence type="ECO:0000313" key="2">
    <source>
        <dbReference type="Proteomes" id="UP000831189"/>
    </source>
</evidence>
<organism evidence="1 2">
    <name type="scientific">Pseudomonas knackmussii</name>
    <dbReference type="NCBI Taxonomy" id="65741"/>
    <lineage>
        <taxon>Bacteria</taxon>
        <taxon>Pseudomonadati</taxon>
        <taxon>Pseudomonadota</taxon>
        <taxon>Gammaproteobacteria</taxon>
        <taxon>Pseudomonadales</taxon>
        <taxon>Pseudomonadaceae</taxon>
        <taxon>Pseudomonas</taxon>
    </lineage>
</organism>